<protein>
    <submittedName>
        <fullName evidence="2">Uncharacterized protein</fullName>
    </submittedName>
</protein>
<gene>
    <name evidence="2" type="ORF">CK203_102852</name>
</gene>
<proteinExistence type="predicted"/>
<feature type="region of interest" description="Disordered" evidence="1">
    <location>
        <begin position="35"/>
        <end position="69"/>
    </location>
</feature>
<dbReference type="Proteomes" id="UP000288805">
    <property type="component" value="Unassembled WGS sequence"/>
</dbReference>
<evidence type="ECO:0000313" key="2">
    <source>
        <dbReference type="EMBL" id="RVW28936.1"/>
    </source>
</evidence>
<name>A0A438D0G6_VITVI</name>
<reference evidence="2 3" key="1">
    <citation type="journal article" date="2018" name="PLoS Genet.">
        <title>Population sequencing reveals clonal diversity and ancestral inbreeding in the grapevine cultivar Chardonnay.</title>
        <authorList>
            <person name="Roach M.J."/>
            <person name="Johnson D.L."/>
            <person name="Bohlmann J."/>
            <person name="van Vuuren H.J."/>
            <person name="Jones S.J."/>
            <person name="Pretorius I.S."/>
            <person name="Schmidt S.A."/>
            <person name="Borneman A.R."/>
        </authorList>
    </citation>
    <scope>NUCLEOTIDE SEQUENCE [LARGE SCALE GENOMIC DNA]</scope>
    <source>
        <strain evidence="3">cv. Chardonnay</strain>
        <tissue evidence="2">Leaf</tissue>
    </source>
</reference>
<organism evidence="2 3">
    <name type="scientific">Vitis vinifera</name>
    <name type="common">Grape</name>
    <dbReference type="NCBI Taxonomy" id="29760"/>
    <lineage>
        <taxon>Eukaryota</taxon>
        <taxon>Viridiplantae</taxon>
        <taxon>Streptophyta</taxon>
        <taxon>Embryophyta</taxon>
        <taxon>Tracheophyta</taxon>
        <taxon>Spermatophyta</taxon>
        <taxon>Magnoliopsida</taxon>
        <taxon>eudicotyledons</taxon>
        <taxon>Gunneridae</taxon>
        <taxon>Pentapetalae</taxon>
        <taxon>rosids</taxon>
        <taxon>Vitales</taxon>
        <taxon>Vitaceae</taxon>
        <taxon>Viteae</taxon>
        <taxon>Vitis</taxon>
    </lineage>
</organism>
<dbReference type="OrthoDB" id="779276at2759"/>
<evidence type="ECO:0000256" key="1">
    <source>
        <dbReference type="SAM" id="MobiDB-lite"/>
    </source>
</evidence>
<accession>A0A438D0G6</accession>
<dbReference type="EMBL" id="QGNW01001871">
    <property type="protein sequence ID" value="RVW28936.1"/>
    <property type="molecule type" value="Genomic_DNA"/>
</dbReference>
<dbReference type="AlphaFoldDB" id="A0A438D0G6"/>
<feature type="compositionally biased region" description="Polar residues" evidence="1">
    <location>
        <begin position="38"/>
        <end position="54"/>
    </location>
</feature>
<evidence type="ECO:0000313" key="3">
    <source>
        <dbReference type="Proteomes" id="UP000288805"/>
    </source>
</evidence>
<sequence>MPPGGNLEEMLKEHEKQIQLAVRKARLDKVKTKKAYNDNGQTESLLPHGRNNSKLLVMPSAYHSGSTVK</sequence>
<comment type="caution">
    <text evidence="2">The sequence shown here is derived from an EMBL/GenBank/DDBJ whole genome shotgun (WGS) entry which is preliminary data.</text>
</comment>